<dbReference type="SUPFAM" id="SSF51126">
    <property type="entry name" value="Pectin lyase-like"/>
    <property type="match status" value="1"/>
</dbReference>
<dbReference type="RefSeq" id="WP_120724455.1">
    <property type="nucleotide sequence ID" value="NZ_RBAK01000001.1"/>
</dbReference>
<evidence type="ECO:0000313" key="2">
    <source>
        <dbReference type="EMBL" id="RKN50720.1"/>
    </source>
</evidence>
<protein>
    <recommendedName>
        <fullName evidence="4">Right-handed parallel beta-helix repeat-containing protein</fullName>
    </recommendedName>
</protein>
<sequence>MSARTTLARRALGVLSALALAVVAGGLAAAPASANARVCYAGDLGAYGQCVAGLNANAHDQIVITAMIQVPDGHAGGYAISGVTGKRISGAGGGVGFHYQGRQSTSIISIYHSHHVVVENLNLSGSFDGSESFRCTDGCGAPVFVFGENGSSQHVTFDRVHIRNTRADAAVVLGTWHLNWWGSTIENAGEMGLHLGYDEPVRHNRHVRIEWNTFRNIRVNALWLQVSGSGGYWDNGVANNHFERNHRAGIYACGGRICDGGQIVVAPGASWLTLYKNVITNSSCGVCVNGDAHGIEMNTLTGVKILDNQVSHHSGISVYANSNSVLTDLEISWNQFFGNDRNPPQLDRGGVRHNGVVVRGNSA</sequence>
<dbReference type="EMBL" id="RBAK01000001">
    <property type="protein sequence ID" value="RKN50720.1"/>
    <property type="molecule type" value="Genomic_DNA"/>
</dbReference>
<keyword evidence="3" id="KW-1185">Reference proteome</keyword>
<dbReference type="PROSITE" id="PS51318">
    <property type="entry name" value="TAT"/>
    <property type="match status" value="1"/>
</dbReference>
<accession>A0A3A9ZR65</accession>
<dbReference type="Proteomes" id="UP000281726">
    <property type="component" value="Unassembled WGS sequence"/>
</dbReference>
<dbReference type="InterPro" id="IPR011050">
    <property type="entry name" value="Pectin_lyase_fold/virulence"/>
</dbReference>
<reference evidence="2 3" key="1">
    <citation type="journal article" date="2004" name="Syst. Appl. Microbiol.">
        <title>Cryptoendolithic actinomycetes from antarctic sandstone rock samples: Micromonospora endolithica sp. nov. and two isolates related to Micromonospora coerulea Jensen 1932.</title>
        <authorList>
            <person name="Hirsch P."/>
            <person name="Mevs U."/>
            <person name="Kroppenstedt R.M."/>
            <person name="Schumann P."/>
            <person name="Stackebrandt E."/>
        </authorList>
    </citation>
    <scope>NUCLEOTIDE SEQUENCE [LARGE SCALE GENOMIC DNA]</scope>
    <source>
        <strain evidence="2 3">JCM 12677</strain>
    </source>
</reference>
<evidence type="ECO:0000313" key="3">
    <source>
        <dbReference type="Proteomes" id="UP000281726"/>
    </source>
</evidence>
<feature type="signal peptide" evidence="1">
    <location>
        <begin position="1"/>
        <end position="36"/>
    </location>
</feature>
<dbReference type="Gene3D" id="2.160.20.10">
    <property type="entry name" value="Single-stranded right-handed beta-helix, Pectin lyase-like"/>
    <property type="match status" value="1"/>
</dbReference>
<evidence type="ECO:0000256" key="1">
    <source>
        <dbReference type="SAM" id="SignalP"/>
    </source>
</evidence>
<dbReference type="InterPro" id="IPR012334">
    <property type="entry name" value="Pectin_lyas_fold"/>
</dbReference>
<proteinExistence type="predicted"/>
<feature type="chain" id="PRO_5038918099" description="Right-handed parallel beta-helix repeat-containing protein" evidence="1">
    <location>
        <begin position="37"/>
        <end position="363"/>
    </location>
</feature>
<evidence type="ECO:0008006" key="4">
    <source>
        <dbReference type="Google" id="ProtNLM"/>
    </source>
</evidence>
<dbReference type="AlphaFoldDB" id="A0A3A9ZR65"/>
<keyword evidence="1" id="KW-0732">Signal</keyword>
<comment type="caution">
    <text evidence="2">The sequence shown here is derived from an EMBL/GenBank/DDBJ whole genome shotgun (WGS) entry which is preliminary data.</text>
</comment>
<organism evidence="2 3">
    <name type="scientific">Micromonospora endolithica</name>
    <dbReference type="NCBI Taxonomy" id="230091"/>
    <lineage>
        <taxon>Bacteria</taxon>
        <taxon>Bacillati</taxon>
        <taxon>Actinomycetota</taxon>
        <taxon>Actinomycetes</taxon>
        <taxon>Micromonosporales</taxon>
        <taxon>Micromonosporaceae</taxon>
        <taxon>Micromonospora</taxon>
    </lineage>
</organism>
<gene>
    <name evidence="2" type="ORF">D7223_02860</name>
</gene>
<name>A0A3A9ZR65_9ACTN</name>
<dbReference type="OrthoDB" id="9891243at2"/>
<dbReference type="InterPro" id="IPR006311">
    <property type="entry name" value="TAT_signal"/>
</dbReference>